<proteinExistence type="predicted"/>
<name>M9SBN5_METAX</name>
<dbReference type="NCBIfam" id="NF033788">
    <property type="entry name" value="HTH_metalloreg"/>
    <property type="match status" value="1"/>
</dbReference>
<evidence type="ECO:0000256" key="3">
    <source>
        <dbReference type="ARBA" id="ARBA00023163"/>
    </source>
</evidence>
<dbReference type="InterPro" id="IPR001845">
    <property type="entry name" value="HTH_ArsR_DNA-bd_dom"/>
</dbReference>
<accession>M9SBN5</accession>
<dbReference type="Gene3D" id="1.10.10.10">
    <property type="entry name" value="Winged helix-like DNA-binding domain superfamily/Winged helix DNA-binding domain"/>
    <property type="match status" value="1"/>
</dbReference>
<dbReference type="GeneID" id="41321263"/>
<dbReference type="Proteomes" id="UP000012672">
    <property type="component" value="Chromosome"/>
</dbReference>
<keyword evidence="3" id="KW-0804">Transcription</keyword>
<dbReference type="PANTHER" id="PTHR33154">
    <property type="entry name" value="TRANSCRIPTIONAL REGULATOR, ARSR FAMILY"/>
    <property type="match status" value="1"/>
</dbReference>
<keyword evidence="1" id="KW-0805">Transcription regulation</keyword>
<protein>
    <submittedName>
        <fullName evidence="5">Transcriptional regulator, ArsR family</fullName>
    </submittedName>
</protein>
<dbReference type="SUPFAM" id="SSF46785">
    <property type="entry name" value="Winged helix' DNA-binding domain"/>
    <property type="match status" value="1"/>
</dbReference>
<dbReference type="PROSITE" id="PS50987">
    <property type="entry name" value="HTH_ARSR_2"/>
    <property type="match status" value="1"/>
</dbReference>
<sequence length="132" mass="14470">MSENMCGSETFDGIPEVPDEVGGMVERAGGIDKIVRGLPSEDVLTEKCQIFAALSSSVRLRIMYILAGADLCPSAIKVLTGMSESRISYHLDILEGAGLVKHGPWRRWRIYSLTEEGRAFMYASERSDANAI</sequence>
<dbReference type="PRINTS" id="PR00778">
    <property type="entry name" value="HTHARSR"/>
</dbReference>
<dbReference type="RefSeq" id="WP_015504357.1">
    <property type="nucleotide sequence ID" value="NC_020913.1"/>
</dbReference>
<dbReference type="PANTHER" id="PTHR33154:SF33">
    <property type="entry name" value="TRANSCRIPTIONAL REPRESSOR SDPR"/>
    <property type="match status" value="1"/>
</dbReference>
<evidence type="ECO:0000256" key="1">
    <source>
        <dbReference type="ARBA" id="ARBA00023015"/>
    </source>
</evidence>
<dbReference type="eggNOG" id="arCOG01680">
    <property type="taxonomic scope" value="Archaea"/>
</dbReference>
<dbReference type="Pfam" id="PF01022">
    <property type="entry name" value="HTH_5"/>
    <property type="match status" value="1"/>
</dbReference>
<keyword evidence="6" id="KW-1185">Reference proteome</keyword>
<dbReference type="HOGENOM" id="CLU_097806_7_3_2"/>
<keyword evidence="2" id="KW-0238">DNA-binding</keyword>
<dbReference type="GO" id="GO:0003677">
    <property type="term" value="F:DNA binding"/>
    <property type="evidence" value="ECO:0007669"/>
    <property type="project" value="UniProtKB-KW"/>
</dbReference>
<dbReference type="OrthoDB" id="46231at2157"/>
<dbReference type="InterPro" id="IPR036388">
    <property type="entry name" value="WH-like_DNA-bd_sf"/>
</dbReference>
<dbReference type="GO" id="GO:0003700">
    <property type="term" value="F:DNA-binding transcription factor activity"/>
    <property type="evidence" value="ECO:0007669"/>
    <property type="project" value="InterPro"/>
</dbReference>
<dbReference type="InterPro" id="IPR036390">
    <property type="entry name" value="WH_DNA-bd_sf"/>
</dbReference>
<dbReference type="InParanoid" id="M9SBN5"/>
<gene>
    <name evidence="5" type="ORF">MMALV_04670</name>
</gene>
<dbReference type="EMBL" id="CP004049">
    <property type="protein sequence ID" value="AGI85209.1"/>
    <property type="molecule type" value="Genomic_DNA"/>
</dbReference>
<evidence type="ECO:0000256" key="2">
    <source>
        <dbReference type="ARBA" id="ARBA00023125"/>
    </source>
</evidence>
<feature type="domain" description="HTH arsR-type" evidence="4">
    <location>
        <begin position="39"/>
        <end position="132"/>
    </location>
</feature>
<evidence type="ECO:0000313" key="6">
    <source>
        <dbReference type="Proteomes" id="UP000012672"/>
    </source>
</evidence>
<dbReference type="CDD" id="cd00090">
    <property type="entry name" value="HTH_ARSR"/>
    <property type="match status" value="1"/>
</dbReference>
<dbReference type="KEGG" id="max:MMALV_04670"/>
<evidence type="ECO:0000259" key="4">
    <source>
        <dbReference type="PROSITE" id="PS50987"/>
    </source>
</evidence>
<dbReference type="InterPro" id="IPR051081">
    <property type="entry name" value="HTH_MetalResp_TranReg"/>
</dbReference>
<dbReference type="AlphaFoldDB" id="M9SBN5"/>
<dbReference type="InterPro" id="IPR011991">
    <property type="entry name" value="ArsR-like_HTH"/>
</dbReference>
<reference evidence="5 6" key="1">
    <citation type="journal article" date="2012" name="J. Bacteriol.">
        <title>Genome sequence of 'Candidatus Methanomethylophilus alvus' Mx1201, a methanogenic archaeon from the human gut belonging to a seventh order of methanogens.</title>
        <authorList>
            <person name="Borrel G."/>
            <person name="Harris H.M."/>
            <person name="Tottey W."/>
            <person name="Mihajlovski A."/>
            <person name="Parisot N."/>
            <person name="Peyretaillade E."/>
            <person name="Peyret P."/>
            <person name="Gribaldo S."/>
            <person name="O'Toole P.W."/>
            <person name="Brugere J.F."/>
        </authorList>
    </citation>
    <scope>NUCLEOTIDE SEQUENCE [LARGE SCALE GENOMIC DNA]</scope>
    <source>
        <strain evidence="5 6">Mx1201</strain>
    </source>
</reference>
<dbReference type="SMART" id="SM00418">
    <property type="entry name" value="HTH_ARSR"/>
    <property type="match status" value="1"/>
</dbReference>
<dbReference type="STRING" id="1236689.MMALV_04670"/>
<organism evidence="5 6">
    <name type="scientific">Methanomethylophilus alvi (strain Mx1201)</name>
    <dbReference type="NCBI Taxonomy" id="1236689"/>
    <lineage>
        <taxon>Archaea</taxon>
        <taxon>Methanobacteriati</taxon>
        <taxon>Thermoplasmatota</taxon>
        <taxon>Thermoplasmata</taxon>
        <taxon>Methanomassiliicoccales</taxon>
        <taxon>Methanomethylophilaceae</taxon>
        <taxon>Methanomethylophilus</taxon>
    </lineage>
</organism>
<evidence type="ECO:0000313" key="5">
    <source>
        <dbReference type="EMBL" id="AGI85209.1"/>
    </source>
</evidence>